<dbReference type="GeneTree" id="ENSGT00940000154623"/>
<reference evidence="3 4" key="1">
    <citation type="submission" date="2018-10" db="EMBL/GenBank/DDBJ databases">
        <title>Improved assembly of the deer mouse Peromyscus maniculatus genome.</title>
        <authorList>
            <person name="Lassance J.-M."/>
            <person name="Hoekstra H.E."/>
        </authorList>
    </citation>
    <scope>NUCLEOTIDE SEQUENCE [LARGE SCALE GENOMIC DNA]</scope>
</reference>
<dbReference type="Proteomes" id="UP000694547">
    <property type="component" value="Chromosome 5"/>
</dbReference>
<dbReference type="InterPro" id="IPR029058">
    <property type="entry name" value="AB_hydrolase_fold"/>
</dbReference>
<evidence type="ECO:0000313" key="3">
    <source>
        <dbReference type="Ensembl" id="ENSPEMP00000033003.1"/>
    </source>
</evidence>
<evidence type="ECO:0000259" key="2">
    <source>
        <dbReference type="Pfam" id="PF00135"/>
    </source>
</evidence>
<dbReference type="Ensembl" id="ENSPEMT00000039754.1">
    <property type="protein sequence ID" value="ENSPEMP00000033003.1"/>
    <property type="gene ID" value="ENSPEMG00000021329.2"/>
</dbReference>
<dbReference type="InterPro" id="IPR002018">
    <property type="entry name" value="CarbesteraseB"/>
</dbReference>
<reference evidence="3" key="2">
    <citation type="submission" date="2025-08" db="UniProtKB">
        <authorList>
            <consortium name="Ensembl"/>
        </authorList>
    </citation>
    <scope>IDENTIFICATION</scope>
</reference>
<keyword evidence="4" id="KW-1185">Reference proteome</keyword>
<evidence type="ECO:0000256" key="1">
    <source>
        <dbReference type="ARBA" id="ARBA00005964"/>
    </source>
</evidence>
<feature type="domain" description="Carboxylesterase type B" evidence="2">
    <location>
        <begin position="3"/>
        <end position="255"/>
    </location>
</feature>
<dbReference type="Pfam" id="PF00135">
    <property type="entry name" value="COesterase"/>
    <property type="match status" value="1"/>
</dbReference>
<dbReference type="AlphaFoldDB" id="A0A8C8UQJ5"/>
<organism evidence="3 4">
    <name type="scientific">Peromyscus maniculatus bairdii</name>
    <name type="common">Prairie deer mouse</name>
    <dbReference type="NCBI Taxonomy" id="230844"/>
    <lineage>
        <taxon>Eukaryota</taxon>
        <taxon>Metazoa</taxon>
        <taxon>Chordata</taxon>
        <taxon>Craniata</taxon>
        <taxon>Vertebrata</taxon>
        <taxon>Euteleostomi</taxon>
        <taxon>Mammalia</taxon>
        <taxon>Eutheria</taxon>
        <taxon>Euarchontoglires</taxon>
        <taxon>Glires</taxon>
        <taxon>Rodentia</taxon>
        <taxon>Myomorpha</taxon>
        <taxon>Muroidea</taxon>
        <taxon>Cricetidae</taxon>
        <taxon>Neotominae</taxon>
        <taxon>Peromyscus</taxon>
    </lineage>
</organism>
<proteinExistence type="inferred from homology"/>
<name>A0A8C8UQJ5_PERMB</name>
<comment type="similarity">
    <text evidence="1">Belongs to the type-B carboxylesterase/lipase family.</text>
</comment>
<sequence>YQACRRETSAYTLLSVFWNFSTSDNTSLCTVIDGVVLPKAPEEILAEKNFNTVPYMVGINKQEFGWLVPMTMGDLFSEDKMDEEMASSLLWKFHSALNISENMIAAATKKYLGRTDDPVKKKGLLLDLFGDVFIGIPSVLMSRGLRDAGVPTYMYEFQYRPSFVSDKRPKMVIGDHGDEIFSVFGAPFLKEGASQEETNLSKMVMKYWANFARSGNPNGKRLPHWPEYDQKEGYLQIGATTQQAQRLKGEEVTFWTELLAKKPPQTEHTEL</sequence>
<accession>A0A8C8UQJ5</accession>
<dbReference type="PANTHER" id="PTHR11559">
    <property type="entry name" value="CARBOXYLESTERASE"/>
    <property type="match status" value="1"/>
</dbReference>
<evidence type="ECO:0000313" key="4">
    <source>
        <dbReference type="Proteomes" id="UP000694547"/>
    </source>
</evidence>
<reference evidence="3" key="3">
    <citation type="submission" date="2025-09" db="UniProtKB">
        <authorList>
            <consortium name="Ensembl"/>
        </authorList>
    </citation>
    <scope>IDENTIFICATION</scope>
</reference>
<dbReference type="Gene3D" id="3.40.50.1820">
    <property type="entry name" value="alpha/beta hydrolase"/>
    <property type="match status" value="1"/>
</dbReference>
<dbReference type="SUPFAM" id="SSF53474">
    <property type="entry name" value="alpha/beta-Hydrolases"/>
    <property type="match status" value="1"/>
</dbReference>
<protein>
    <recommendedName>
        <fullName evidence="2">Carboxylesterase type B domain-containing protein</fullName>
    </recommendedName>
</protein>
<dbReference type="InterPro" id="IPR050309">
    <property type="entry name" value="Type-B_Carboxylest/Lipase"/>
</dbReference>